<evidence type="ECO:0000313" key="2">
    <source>
        <dbReference type="EMBL" id="GJJ74546.1"/>
    </source>
</evidence>
<name>A0A9P3LXN5_9FUNG</name>
<reference evidence="2" key="2">
    <citation type="journal article" date="2022" name="Microbiol. Resour. Announc.">
        <title>Whole-Genome Sequence of Entomortierella parvispora E1425, a Mucoromycotan Fungus Associated with Burkholderiaceae-Related Endosymbiotic Bacteria.</title>
        <authorList>
            <person name="Herlambang A."/>
            <person name="Guo Y."/>
            <person name="Takashima Y."/>
            <person name="Narisawa K."/>
            <person name="Ohta H."/>
            <person name="Nishizawa T."/>
        </authorList>
    </citation>
    <scope>NUCLEOTIDE SEQUENCE</scope>
    <source>
        <strain evidence="2">E1425</strain>
    </source>
</reference>
<comment type="caution">
    <text evidence="2">The sequence shown here is derived from an EMBL/GenBank/DDBJ whole genome shotgun (WGS) entry which is preliminary data.</text>
</comment>
<evidence type="ECO:0008006" key="4">
    <source>
        <dbReference type="Google" id="ProtNLM"/>
    </source>
</evidence>
<dbReference type="SUPFAM" id="SSF52047">
    <property type="entry name" value="RNI-like"/>
    <property type="match status" value="1"/>
</dbReference>
<feature type="compositionally biased region" description="Basic residues" evidence="1">
    <location>
        <begin position="420"/>
        <end position="444"/>
    </location>
</feature>
<dbReference type="OrthoDB" id="2427916at2759"/>
<dbReference type="InterPro" id="IPR032675">
    <property type="entry name" value="LRR_dom_sf"/>
</dbReference>
<dbReference type="EMBL" id="BQFW01000009">
    <property type="protein sequence ID" value="GJJ74546.1"/>
    <property type="molecule type" value="Genomic_DNA"/>
</dbReference>
<gene>
    <name evidence="2" type="ORF">EMPS_06904</name>
</gene>
<evidence type="ECO:0000256" key="1">
    <source>
        <dbReference type="SAM" id="MobiDB-lite"/>
    </source>
</evidence>
<feature type="region of interest" description="Disordered" evidence="1">
    <location>
        <begin position="407"/>
        <end position="461"/>
    </location>
</feature>
<sequence>MVSKLPTTPALAIPEIVSLIGEFIPLWSHHFYFDYKFEPAALLRLSRVCKTWHQSLLPIIWRVYCHDSMHDVPEDVLARNSFFFRTLYYRIQPASPSWTEVASFNQVKRISFAGNNEIIYELMKRIGTVTHLEWHSVFKDLPETTQVLQSISPTLTHLRLANWTTLKYQQLLDMLCCLPRLQSLSLTTTPKDISNLSEGPFAITSLPIKELEWIQEQELIPSTDSLFFDHFIQCCPFLEQFALVAPMPDSERMPPIFHDQSLTKAVAWARRFCPHLRTLVVRSPLDKDAKYSATIAVADPHHNGLLALDASIRSVDESLLSMLMLETTSLQSLRLECLEYKKASREAELLLQAVLSPDFAALRFLHFKSHYRFTEEQKSLLFDTEWRCLNLEALTLDGHWSSDAYESPIEQEDMSDGAKSRWRAKTQRRSRNRKRIGGCGHHGHGPSGGLPELTTLSLGGV</sequence>
<accession>A0A9P3LXN5</accession>
<protein>
    <recommendedName>
        <fullName evidence="4">F-box domain-containing protein</fullName>
    </recommendedName>
</protein>
<organism evidence="2 3">
    <name type="scientific">Entomortierella parvispora</name>
    <dbReference type="NCBI Taxonomy" id="205924"/>
    <lineage>
        <taxon>Eukaryota</taxon>
        <taxon>Fungi</taxon>
        <taxon>Fungi incertae sedis</taxon>
        <taxon>Mucoromycota</taxon>
        <taxon>Mortierellomycotina</taxon>
        <taxon>Mortierellomycetes</taxon>
        <taxon>Mortierellales</taxon>
        <taxon>Mortierellaceae</taxon>
        <taxon>Entomortierella</taxon>
    </lineage>
</organism>
<dbReference type="Gene3D" id="3.80.10.10">
    <property type="entry name" value="Ribonuclease Inhibitor"/>
    <property type="match status" value="1"/>
</dbReference>
<reference evidence="2" key="1">
    <citation type="submission" date="2021-11" db="EMBL/GenBank/DDBJ databases">
        <authorList>
            <person name="Herlambang A."/>
            <person name="Guo Y."/>
            <person name="Takashima Y."/>
            <person name="Nishizawa T."/>
        </authorList>
    </citation>
    <scope>NUCLEOTIDE SEQUENCE</scope>
    <source>
        <strain evidence="2">E1425</strain>
    </source>
</reference>
<dbReference type="AlphaFoldDB" id="A0A9P3LXN5"/>
<proteinExistence type="predicted"/>
<evidence type="ECO:0000313" key="3">
    <source>
        <dbReference type="Proteomes" id="UP000827284"/>
    </source>
</evidence>
<dbReference type="Proteomes" id="UP000827284">
    <property type="component" value="Unassembled WGS sequence"/>
</dbReference>
<keyword evidence="3" id="KW-1185">Reference proteome</keyword>